<organism evidence="1 2">
    <name type="scientific">Microthlaspi erraticum</name>
    <dbReference type="NCBI Taxonomy" id="1685480"/>
    <lineage>
        <taxon>Eukaryota</taxon>
        <taxon>Viridiplantae</taxon>
        <taxon>Streptophyta</taxon>
        <taxon>Embryophyta</taxon>
        <taxon>Tracheophyta</taxon>
        <taxon>Spermatophyta</taxon>
        <taxon>Magnoliopsida</taxon>
        <taxon>eudicotyledons</taxon>
        <taxon>Gunneridae</taxon>
        <taxon>Pentapetalae</taxon>
        <taxon>rosids</taxon>
        <taxon>malvids</taxon>
        <taxon>Brassicales</taxon>
        <taxon>Brassicaceae</taxon>
        <taxon>Coluteocarpeae</taxon>
        <taxon>Microthlaspi</taxon>
    </lineage>
</organism>
<sequence>MVAETWRHTPKTWYTLLGRITLSHKWNLEGEINGCWPAILNYFPSLAQIEPARGKKRKSESNSLEGKSIIETSNIIKKRLKTLDEIVEAQGDLADTRMELLRLLHAQEQKGIKLLKELGMSRFSSPNDLIDLLELCKKC</sequence>
<dbReference type="AlphaFoldDB" id="A0A6D2KHK4"/>
<dbReference type="EMBL" id="CACVBM020001473">
    <property type="protein sequence ID" value="CAA7051372.1"/>
    <property type="molecule type" value="Genomic_DNA"/>
</dbReference>
<keyword evidence="2" id="KW-1185">Reference proteome</keyword>
<name>A0A6D2KHK4_9BRAS</name>
<evidence type="ECO:0000313" key="2">
    <source>
        <dbReference type="Proteomes" id="UP000467841"/>
    </source>
</evidence>
<dbReference type="Proteomes" id="UP000467841">
    <property type="component" value="Unassembled WGS sequence"/>
</dbReference>
<comment type="caution">
    <text evidence="1">The sequence shown here is derived from an EMBL/GenBank/DDBJ whole genome shotgun (WGS) entry which is preliminary data.</text>
</comment>
<accession>A0A6D2KHK4</accession>
<evidence type="ECO:0000313" key="1">
    <source>
        <dbReference type="EMBL" id="CAA7051372.1"/>
    </source>
</evidence>
<protein>
    <submittedName>
        <fullName evidence="1">Uncharacterized protein</fullName>
    </submittedName>
</protein>
<gene>
    <name evidence="1" type="ORF">MERR_LOCUS38607</name>
</gene>
<reference evidence="1" key="1">
    <citation type="submission" date="2020-01" db="EMBL/GenBank/DDBJ databases">
        <authorList>
            <person name="Mishra B."/>
        </authorList>
    </citation>
    <scope>NUCLEOTIDE SEQUENCE [LARGE SCALE GENOMIC DNA]</scope>
</reference>
<proteinExistence type="predicted"/>